<protein>
    <submittedName>
        <fullName evidence="1">Uncharacterized protein</fullName>
    </submittedName>
</protein>
<sequence length="34" mass="3759">MTNCIKAKDKVNLTCIAFFSLKLSLPCGRVLCIN</sequence>
<dbReference type="EMBL" id="GGEC01084678">
    <property type="protein sequence ID" value="MBX65162.1"/>
    <property type="molecule type" value="Transcribed_RNA"/>
</dbReference>
<evidence type="ECO:0000313" key="1">
    <source>
        <dbReference type="EMBL" id="MBX65162.1"/>
    </source>
</evidence>
<reference evidence="1" key="1">
    <citation type="submission" date="2018-02" db="EMBL/GenBank/DDBJ databases">
        <title>Rhizophora mucronata_Transcriptome.</title>
        <authorList>
            <person name="Meera S.P."/>
            <person name="Sreeshan A."/>
            <person name="Augustine A."/>
        </authorList>
    </citation>
    <scope>NUCLEOTIDE SEQUENCE</scope>
    <source>
        <tissue evidence="1">Leaf</tissue>
    </source>
</reference>
<organism evidence="1">
    <name type="scientific">Rhizophora mucronata</name>
    <name type="common">Asiatic mangrove</name>
    <dbReference type="NCBI Taxonomy" id="61149"/>
    <lineage>
        <taxon>Eukaryota</taxon>
        <taxon>Viridiplantae</taxon>
        <taxon>Streptophyta</taxon>
        <taxon>Embryophyta</taxon>
        <taxon>Tracheophyta</taxon>
        <taxon>Spermatophyta</taxon>
        <taxon>Magnoliopsida</taxon>
        <taxon>eudicotyledons</taxon>
        <taxon>Gunneridae</taxon>
        <taxon>Pentapetalae</taxon>
        <taxon>rosids</taxon>
        <taxon>fabids</taxon>
        <taxon>Malpighiales</taxon>
        <taxon>Rhizophoraceae</taxon>
        <taxon>Rhizophora</taxon>
    </lineage>
</organism>
<dbReference type="AlphaFoldDB" id="A0A2P2QDV8"/>
<name>A0A2P2QDV8_RHIMU</name>
<proteinExistence type="predicted"/>
<accession>A0A2P2QDV8</accession>